<keyword evidence="2" id="KW-1185">Reference proteome</keyword>
<evidence type="ECO:0000313" key="1">
    <source>
        <dbReference type="EMBL" id="GAA1406001.1"/>
    </source>
</evidence>
<comment type="caution">
    <text evidence="1">The sequence shown here is derived from an EMBL/GenBank/DDBJ whole genome shotgun (WGS) entry which is preliminary data.</text>
</comment>
<protein>
    <submittedName>
        <fullName evidence="1">Uncharacterized protein</fullName>
    </submittedName>
</protein>
<organism evidence="1 2">
    <name type="scientific">Kitasatospora putterlickiae</name>
    <dbReference type="NCBI Taxonomy" id="221725"/>
    <lineage>
        <taxon>Bacteria</taxon>
        <taxon>Bacillati</taxon>
        <taxon>Actinomycetota</taxon>
        <taxon>Actinomycetes</taxon>
        <taxon>Kitasatosporales</taxon>
        <taxon>Streptomycetaceae</taxon>
        <taxon>Kitasatospora</taxon>
    </lineage>
</organism>
<dbReference type="EMBL" id="BAAAKJ010000302">
    <property type="protein sequence ID" value="GAA1406001.1"/>
    <property type="molecule type" value="Genomic_DNA"/>
</dbReference>
<proteinExistence type="predicted"/>
<accession>A0ABN1YDL9</accession>
<evidence type="ECO:0000313" key="2">
    <source>
        <dbReference type="Proteomes" id="UP001499863"/>
    </source>
</evidence>
<name>A0ABN1YDL9_9ACTN</name>
<reference evidence="1 2" key="1">
    <citation type="journal article" date="2019" name="Int. J. Syst. Evol. Microbiol.">
        <title>The Global Catalogue of Microorganisms (GCM) 10K type strain sequencing project: providing services to taxonomists for standard genome sequencing and annotation.</title>
        <authorList>
            <consortium name="The Broad Institute Genomics Platform"/>
            <consortium name="The Broad Institute Genome Sequencing Center for Infectious Disease"/>
            <person name="Wu L."/>
            <person name="Ma J."/>
        </authorList>
    </citation>
    <scope>NUCLEOTIDE SEQUENCE [LARGE SCALE GENOMIC DNA]</scope>
    <source>
        <strain evidence="1 2">JCM 12393</strain>
    </source>
</reference>
<dbReference type="RefSeq" id="WP_344340972.1">
    <property type="nucleotide sequence ID" value="NZ_BAAAKJ010000302.1"/>
</dbReference>
<sequence length="65" mass="7044">MGDGRGERRVGRGLAGFRVPCPCCSSGVRTQARKGLRAGRTGTGYVPETCRYCQGRGWRGLTPRD</sequence>
<gene>
    <name evidence="1" type="ORF">GCM10009639_53440</name>
</gene>
<dbReference type="Proteomes" id="UP001499863">
    <property type="component" value="Unassembled WGS sequence"/>
</dbReference>